<dbReference type="InterPro" id="IPR003594">
    <property type="entry name" value="HATPase_dom"/>
</dbReference>
<dbReference type="GO" id="GO:0000156">
    <property type="term" value="F:phosphorelay response regulator activity"/>
    <property type="evidence" value="ECO:0007669"/>
    <property type="project" value="TreeGrafter"/>
</dbReference>
<dbReference type="InterPro" id="IPR013656">
    <property type="entry name" value="PAS_4"/>
</dbReference>
<dbReference type="GO" id="GO:0007234">
    <property type="term" value="P:osmosensory signaling via phosphorelay pathway"/>
    <property type="evidence" value="ECO:0007669"/>
    <property type="project" value="TreeGrafter"/>
</dbReference>
<keyword evidence="5" id="KW-0418">Kinase</keyword>
<dbReference type="FunFam" id="3.30.565.10:FF:000006">
    <property type="entry name" value="Sensor histidine kinase WalK"/>
    <property type="match status" value="1"/>
</dbReference>
<dbReference type="EC" id="2.7.13.3" evidence="2"/>
<proteinExistence type="predicted"/>
<comment type="catalytic activity">
    <reaction evidence="1">
        <text>ATP + protein L-histidine = ADP + protein N-phospho-L-histidine.</text>
        <dbReference type="EC" id="2.7.13.3"/>
    </reaction>
</comment>
<dbReference type="Gene3D" id="3.30.565.10">
    <property type="entry name" value="Histidine kinase-like ATPase, C-terminal domain"/>
    <property type="match status" value="1"/>
</dbReference>
<dbReference type="GO" id="GO:0000155">
    <property type="term" value="F:phosphorelay sensor kinase activity"/>
    <property type="evidence" value="ECO:0007669"/>
    <property type="project" value="InterPro"/>
</dbReference>
<dbReference type="SMART" id="SM00388">
    <property type="entry name" value="HisKA"/>
    <property type="match status" value="1"/>
</dbReference>
<dbReference type="InterPro" id="IPR050351">
    <property type="entry name" value="BphY/WalK/GraS-like"/>
</dbReference>
<dbReference type="Gene3D" id="3.30.450.20">
    <property type="entry name" value="PAS domain"/>
    <property type="match status" value="1"/>
</dbReference>
<dbReference type="PRINTS" id="PR00344">
    <property type="entry name" value="BCTRLSENSOR"/>
</dbReference>
<dbReference type="RefSeq" id="WP_162331963.1">
    <property type="nucleotide sequence ID" value="NZ_CP048113.1"/>
</dbReference>
<evidence type="ECO:0000256" key="2">
    <source>
        <dbReference type="ARBA" id="ARBA00012438"/>
    </source>
</evidence>
<name>A0A6B9ZFI5_9BACT</name>
<accession>A0A6B9ZFI5</accession>
<dbReference type="Pfam" id="PF13185">
    <property type="entry name" value="GAF_2"/>
    <property type="match status" value="1"/>
</dbReference>
<dbReference type="NCBIfam" id="TIGR00229">
    <property type="entry name" value="sensory_box"/>
    <property type="match status" value="1"/>
</dbReference>
<evidence type="ECO:0000256" key="5">
    <source>
        <dbReference type="ARBA" id="ARBA00022777"/>
    </source>
</evidence>
<gene>
    <name evidence="9" type="ORF">GWR21_11860</name>
</gene>
<dbReference type="PROSITE" id="PS50113">
    <property type="entry name" value="PAC"/>
    <property type="match status" value="1"/>
</dbReference>
<keyword evidence="6" id="KW-0472">Membrane</keyword>
<dbReference type="GO" id="GO:0016020">
    <property type="term" value="C:membrane"/>
    <property type="evidence" value="ECO:0007669"/>
    <property type="project" value="UniProtKB-SubCell"/>
</dbReference>
<feature type="domain" description="Histidine kinase" evidence="7">
    <location>
        <begin position="344"/>
        <end position="562"/>
    </location>
</feature>
<keyword evidence="10" id="KW-1185">Reference proteome</keyword>
<dbReference type="InterPro" id="IPR003018">
    <property type="entry name" value="GAF"/>
</dbReference>
<dbReference type="PANTHER" id="PTHR42878">
    <property type="entry name" value="TWO-COMPONENT HISTIDINE KINASE"/>
    <property type="match status" value="1"/>
</dbReference>
<dbReference type="Pfam" id="PF08448">
    <property type="entry name" value="PAS_4"/>
    <property type="match status" value="1"/>
</dbReference>
<dbReference type="InterPro" id="IPR036097">
    <property type="entry name" value="HisK_dim/P_sf"/>
</dbReference>
<protein>
    <recommendedName>
        <fullName evidence="2">histidine kinase</fullName>
        <ecNumber evidence="2">2.7.13.3</ecNumber>
    </recommendedName>
</protein>
<evidence type="ECO:0000259" key="8">
    <source>
        <dbReference type="PROSITE" id="PS50113"/>
    </source>
</evidence>
<dbReference type="Proteomes" id="UP000476411">
    <property type="component" value="Chromosome"/>
</dbReference>
<dbReference type="CDD" id="cd00082">
    <property type="entry name" value="HisKA"/>
    <property type="match status" value="1"/>
</dbReference>
<dbReference type="InterPro" id="IPR036890">
    <property type="entry name" value="HATPase_C_sf"/>
</dbReference>
<dbReference type="PANTHER" id="PTHR42878:SF15">
    <property type="entry name" value="BACTERIOPHYTOCHROME"/>
    <property type="match status" value="1"/>
</dbReference>
<dbReference type="InterPro" id="IPR000014">
    <property type="entry name" value="PAS"/>
</dbReference>
<dbReference type="SMART" id="SM00065">
    <property type="entry name" value="GAF"/>
    <property type="match status" value="1"/>
</dbReference>
<dbReference type="InterPro" id="IPR005467">
    <property type="entry name" value="His_kinase_dom"/>
</dbReference>
<organism evidence="9 10">
    <name type="scientific">Chitinophaga agri</name>
    <dbReference type="NCBI Taxonomy" id="2703787"/>
    <lineage>
        <taxon>Bacteria</taxon>
        <taxon>Pseudomonadati</taxon>
        <taxon>Bacteroidota</taxon>
        <taxon>Chitinophagia</taxon>
        <taxon>Chitinophagales</taxon>
        <taxon>Chitinophagaceae</taxon>
        <taxon>Chitinophaga</taxon>
    </lineage>
</organism>
<dbReference type="Gene3D" id="3.30.450.40">
    <property type="match status" value="1"/>
</dbReference>
<dbReference type="InterPro" id="IPR003661">
    <property type="entry name" value="HisK_dim/P_dom"/>
</dbReference>
<evidence type="ECO:0000256" key="6">
    <source>
        <dbReference type="ARBA" id="ARBA00023136"/>
    </source>
</evidence>
<keyword evidence="4" id="KW-0808">Transferase</keyword>
<dbReference type="EMBL" id="CP048113">
    <property type="protein sequence ID" value="QHS60271.1"/>
    <property type="molecule type" value="Genomic_DNA"/>
</dbReference>
<dbReference type="InterPro" id="IPR035965">
    <property type="entry name" value="PAS-like_dom_sf"/>
</dbReference>
<dbReference type="GO" id="GO:0030295">
    <property type="term" value="F:protein kinase activator activity"/>
    <property type="evidence" value="ECO:0007669"/>
    <property type="project" value="TreeGrafter"/>
</dbReference>
<dbReference type="InterPro" id="IPR029016">
    <property type="entry name" value="GAF-like_dom_sf"/>
</dbReference>
<dbReference type="Pfam" id="PF02518">
    <property type="entry name" value="HATPase_c"/>
    <property type="match status" value="1"/>
</dbReference>
<feature type="domain" description="PAC" evidence="8">
    <location>
        <begin position="83"/>
        <end position="134"/>
    </location>
</feature>
<evidence type="ECO:0000313" key="10">
    <source>
        <dbReference type="Proteomes" id="UP000476411"/>
    </source>
</evidence>
<evidence type="ECO:0000259" key="7">
    <source>
        <dbReference type="PROSITE" id="PS50109"/>
    </source>
</evidence>
<keyword evidence="3" id="KW-0597">Phosphoprotein</keyword>
<evidence type="ECO:0000256" key="3">
    <source>
        <dbReference type="ARBA" id="ARBA00022553"/>
    </source>
</evidence>
<reference evidence="9 10" key="1">
    <citation type="submission" date="2020-01" db="EMBL/GenBank/DDBJ databases">
        <title>Complete genome sequence of Chitinophaga sp. H33E-04 isolated from quinoa roots.</title>
        <authorList>
            <person name="Weon H.-Y."/>
            <person name="Lee S.A."/>
        </authorList>
    </citation>
    <scope>NUCLEOTIDE SEQUENCE [LARGE SCALE GENOMIC DNA]</scope>
    <source>
        <strain evidence="9 10">H33E-04</strain>
    </source>
</reference>
<dbReference type="InterPro" id="IPR004358">
    <property type="entry name" value="Sig_transdc_His_kin-like_C"/>
</dbReference>
<evidence type="ECO:0000256" key="4">
    <source>
        <dbReference type="ARBA" id="ARBA00022679"/>
    </source>
</evidence>
<dbReference type="SUPFAM" id="SSF55785">
    <property type="entry name" value="PYP-like sensor domain (PAS domain)"/>
    <property type="match status" value="1"/>
</dbReference>
<dbReference type="KEGG" id="chih:GWR21_11860"/>
<dbReference type="SUPFAM" id="SSF55781">
    <property type="entry name" value="GAF domain-like"/>
    <property type="match status" value="1"/>
</dbReference>
<sequence>MEVQHLLDTNEARLKAVIEATPECIKIVSPDGQLQFMNKAGLCMIEATDAQSVVGGCVFDLIAPEHRAAWIDNHNRVCNGESLHWEFDIIGLNGTRRHMETHAVPMSNSEGTLSQLAVTHDISLKKASDRVLKRNAIILKGQKYALEQAVHGRPIKDVLDTIVKTVEEQSECQLFACILLLAPDGKHLLHGASPSLPQHYNEAVDGGEIGPFAGSCGTAAFKGEEITVADIENDPLWANYKELALSHGLRACWSTPILSSQNKPLATFSLYFRTKQTPSPDDREAVELMARTAGIVIEWYREISERKALMAQLETRVSERTTELNNVNAELQSSNDTLEQFAHVASHDLKEPVRKIKIFTSRLQEEVGDQLTDRGKTYLNKILSSAERMSTMIEGVLNYSVQNGAEQLTEKIDLNVTITEIRNDLEVLIQQKHAEITVGQLPVIEGDRILIHQLFYNLLNNSLKFTNDTTYPKIGIEATPVVNGHQAAYNITITDNGIGFDQKQREKIFDTFTRLNSKDKYDGTGLGLALCKKIVQRHHGMISASSEYGKGAAFQVVLPVVQPGSGGEQPV</sequence>
<dbReference type="Pfam" id="PF00512">
    <property type="entry name" value="HisKA"/>
    <property type="match status" value="1"/>
</dbReference>
<dbReference type="SUPFAM" id="SSF55874">
    <property type="entry name" value="ATPase domain of HSP90 chaperone/DNA topoisomerase II/histidine kinase"/>
    <property type="match status" value="1"/>
</dbReference>
<dbReference type="AlphaFoldDB" id="A0A6B9ZFI5"/>
<evidence type="ECO:0000313" key="9">
    <source>
        <dbReference type="EMBL" id="QHS60271.1"/>
    </source>
</evidence>
<dbReference type="Gene3D" id="1.10.287.130">
    <property type="match status" value="1"/>
</dbReference>
<dbReference type="PROSITE" id="PS50109">
    <property type="entry name" value="HIS_KIN"/>
    <property type="match status" value="1"/>
</dbReference>
<dbReference type="SMART" id="SM00387">
    <property type="entry name" value="HATPase_c"/>
    <property type="match status" value="1"/>
</dbReference>
<dbReference type="InterPro" id="IPR000700">
    <property type="entry name" value="PAS-assoc_C"/>
</dbReference>
<evidence type="ECO:0000256" key="1">
    <source>
        <dbReference type="ARBA" id="ARBA00000085"/>
    </source>
</evidence>
<dbReference type="SUPFAM" id="SSF47384">
    <property type="entry name" value="Homodimeric domain of signal transducing histidine kinase"/>
    <property type="match status" value="1"/>
</dbReference>